<keyword evidence="10" id="KW-1185">Reference proteome</keyword>
<evidence type="ECO:0000256" key="2">
    <source>
        <dbReference type="ARBA" id="ARBA00022618"/>
    </source>
</evidence>
<evidence type="ECO:0000256" key="6">
    <source>
        <dbReference type="ARBA" id="ARBA00044805"/>
    </source>
</evidence>
<reference evidence="9 10" key="1">
    <citation type="submission" date="2014-04" db="EMBL/GenBank/DDBJ databases">
        <authorList>
            <consortium name="DOE Joint Genome Institute"/>
            <person name="Kuo A."/>
            <person name="Tarkka M."/>
            <person name="Buscot F."/>
            <person name="Kohler A."/>
            <person name="Nagy L.G."/>
            <person name="Floudas D."/>
            <person name="Copeland A."/>
            <person name="Barry K.W."/>
            <person name="Cichocki N."/>
            <person name="Veneault-Fourrey C."/>
            <person name="LaButti K."/>
            <person name="Lindquist E.A."/>
            <person name="Lipzen A."/>
            <person name="Lundell T."/>
            <person name="Morin E."/>
            <person name="Murat C."/>
            <person name="Sun H."/>
            <person name="Tunlid A."/>
            <person name="Henrissat B."/>
            <person name="Grigoriev I.V."/>
            <person name="Hibbett D.S."/>
            <person name="Martin F."/>
            <person name="Nordberg H.P."/>
            <person name="Cantor M.N."/>
            <person name="Hua S.X."/>
        </authorList>
    </citation>
    <scope>NUCLEOTIDE SEQUENCE [LARGE SCALE GENOMIC DNA]</scope>
    <source>
        <strain evidence="9 10">F 1598</strain>
    </source>
</reference>
<sequence>MGKVEPPIWPELQKLWHTIAETQISSRPSWDGNEESLRQFTVNLATFTRNVVAGVPHSQKQVYEIEPEIRRLLHFHTSWSSTQDNQSFKVTRALVQALSNIVTANDALISKLWELYINLPEEQVILIRLLASPDASTVLSVLVFMVNCLNENEQRSRMLCTTPVGARVCITLLDRMVTLFDAVEPSDGAKAFDIGYNLFTRLFDRRLAPELYSNLSIADEIIAPHQTTLLKLLDSYLQLSKESNIHRQLCPMLSETFFRMMEYAQHAIRRALGPNASDGPSSGSSGIVNIEVTSEGIAPPQDLDLFLPKVCEALVLTTQCIATITLEEEQNHQGASRRVDNNVYELRTAFNEARSGGGYGLIESLLELLRLLDLFLPRINFGKPLAQIPRGAITDPTGFSYLKRDLVRLLGILCQGTREVQDRVRLCGGIPVVMNLCVVDERNPYLREHAVFTLHNLLEDNVENQAIVESIKPTSAWDENGVLQNSPTNTQ</sequence>
<dbReference type="STRING" id="765440.A0A0C3B9I2"/>
<proteinExistence type="inferred from homology"/>
<dbReference type="OrthoDB" id="379794at2759"/>
<feature type="domain" description="Ataxin-10" evidence="8">
    <location>
        <begin position="402"/>
        <end position="485"/>
    </location>
</feature>
<dbReference type="PANTHER" id="PTHR13255:SF0">
    <property type="entry name" value="ATAXIN-10"/>
    <property type="match status" value="1"/>
</dbReference>
<dbReference type="InterPro" id="IPR016024">
    <property type="entry name" value="ARM-type_fold"/>
</dbReference>
<comment type="function">
    <text evidence="4">May play a role in the regulation of cytokinesis.</text>
</comment>
<keyword evidence="2" id="KW-0132">Cell division</keyword>
<dbReference type="EMBL" id="KN832992">
    <property type="protein sequence ID" value="KIM82958.1"/>
    <property type="molecule type" value="Genomic_DNA"/>
</dbReference>
<protein>
    <recommendedName>
        <fullName evidence="5">Ataxin-10 homolog</fullName>
    </recommendedName>
    <alternativeName>
        <fullName evidence="6">Copper transport protein 86</fullName>
    </alternativeName>
</protein>
<evidence type="ECO:0000313" key="9">
    <source>
        <dbReference type="EMBL" id="KIM82958.1"/>
    </source>
</evidence>
<evidence type="ECO:0000256" key="7">
    <source>
        <dbReference type="PROSITE-ProRule" id="PRU00259"/>
    </source>
</evidence>
<evidence type="ECO:0000256" key="5">
    <source>
        <dbReference type="ARBA" id="ARBA00044801"/>
    </source>
</evidence>
<gene>
    <name evidence="9" type="ORF">PILCRDRAFT_69997</name>
</gene>
<dbReference type="InterPro" id="IPR019156">
    <property type="entry name" value="Ataxin-10_domain"/>
</dbReference>
<evidence type="ECO:0000256" key="4">
    <source>
        <dbReference type="ARBA" id="ARBA00044746"/>
    </source>
</evidence>
<dbReference type="PROSITE" id="PS50176">
    <property type="entry name" value="ARM_REPEAT"/>
    <property type="match status" value="1"/>
</dbReference>
<dbReference type="InterPro" id="IPR000225">
    <property type="entry name" value="Armadillo"/>
</dbReference>
<evidence type="ECO:0000256" key="3">
    <source>
        <dbReference type="ARBA" id="ARBA00023306"/>
    </source>
</evidence>
<dbReference type="AlphaFoldDB" id="A0A0C3B9I2"/>
<dbReference type="GO" id="GO:0051301">
    <property type="term" value="P:cell division"/>
    <property type="evidence" value="ECO:0007669"/>
    <property type="project" value="UniProtKB-KW"/>
</dbReference>
<dbReference type="Gene3D" id="1.25.10.10">
    <property type="entry name" value="Leucine-rich Repeat Variant"/>
    <property type="match status" value="1"/>
</dbReference>
<feature type="repeat" description="ARM" evidence="7">
    <location>
        <begin position="428"/>
        <end position="470"/>
    </location>
</feature>
<keyword evidence="3" id="KW-0131">Cell cycle</keyword>
<dbReference type="HOGENOM" id="CLU_039868_0_0_1"/>
<name>A0A0C3B9I2_PILCF</name>
<reference evidence="10" key="2">
    <citation type="submission" date="2015-01" db="EMBL/GenBank/DDBJ databases">
        <title>Evolutionary Origins and Diversification of the Mycorrhizal Mutualists.</title>
        <authorList>
            <consortium name="DOE Joint Genome Institute"/>
            <consortium name="Mycorrhizal Genomics Consortium"/>
            <person name="Kohler A."/>
            <person name="Kuo A."/>
            <person name="Nagy L.G."/>
            <person name="Floudas D."/>
            <person name="Copeland A."/>
            <person name="Barry K.W."/>
            <person name="Cichocki N."/>
            <person name="Veneault-Fourrey C."/>
            <person name="LaButti K."/>
            <person name="Lindquist E.A."/>
            <person name="Lipzen A."/>
            <person name="Lundell T."/>
            <person name="Morin E."/>
            <person name="Murat C."/>
            <person name="Riley R."/>
            <person name="Ohm R."/>
            <person name="Sun H."/>
            <person name="Tunlid A."/>
            <person name="Henrissat B."/>
            <person name="Grigoriev I.V."/>
            <person name="Hibbett D.S."/>
            <person name="Martin F."/>
        </authorList>
    </citation>
    <scope>NUCLEOTIDE SEQUENCE [LARGE SCALE GENOMIC DNA]</scope>
    <source>
        <strain evidence="10">F 1598</strain>
    </source>
</reference>
<dbReference type="Proteomes" id="UP000054166">
    <property type="component" value="Unassembled WGS sequence"/>
</dbReference>
<accession>A0A0C3B9I2</accession>
<evidence type="ECO:0000256" key="1">
    <source>
        <dbReference type="ARBA" id="ARBA00008384"/>
    </source>
</evidence>
<dbReference type="InParanoid" id="A0A0C3B9I2"/>
<dbReference type="GO" id="GO:0005829">
    <property type="term" value="C:cytosol"/>
    <property type="evidence" value="ECO:0007669"/>
    <property type="project" value="TreeGrafter"/>
</dbReference>
<evidence type="ECO:0000313" key="10">
    <source>
        <dbReference type="Proteomes" id="UP000054166"/>
    </source>
</evidence>
<dbReference type="SUPFAM" id="SSF48371">
    <property type="entry name" value="ARM repeat"/>
    <property type="match status" value="1"/>
</dbReference>
<dbReference type="PANTHER" id="PTHR13255">
    <property type="entry name" value="ATAXIN-10"/>
    <property type="match status" value="1"/>
</dbReference>
<evidence type="ECO:0000259" key="8">
    <source>
        <dbReference type="Pfam" id="PF09759"/>
    </source>
</evidence>
<dbReference type="InterPro" id="IPR051374">
    <property type="entry name" value="Ataxin-10/CTR86_families"/>
</dbReference>
<comment type="similarity">
    <text evidence="1">Belongs to the ataxin-10 family.</text>
</comment>
<dbReference type="Pfam" id="PF09759">
    <property type="entry name" value="Atx10homo_assoc"/>
    <property type="match status" value="1"/>
</dbReference>
<organism evidence="9 10">
    <name type="scientific">Piloderma croceum (strain F 1598)</name>
    <dbReference type="NCBI Taxonomy" id="765440"/>
    <lineage>
        <taxon>Eukaryota</taxon>
        <taxon>Fungi</taxon>
        <taxon>Dikarya</taxon>
        <taxon>Basidiomycota</taxon>
        <taxon>Agaricomycotina</taxon>
        <taxon>Agaricomycetes</taxon>
        <taxon>Agaricomycetidae</taxon>
        <taxon>Atheliales</taxon>
        <taxon>Atheliaceae</taxon>
        <taxon>Piloderma</taxon>
    </lineage>
</organism>
<dbReference type="InterPro" id="IPR011989">
    <property type="entry name" value="ARM-like"/>
</dbReference>